<dbReference type="EMBL" id="LJJC01000004">
    <property type="protein sequence ID" value="KQL52423.1"/>
    <property type="molecule type" value="Genomic_DNA"/>
</dbReference>
<evidence type="ECO:0000313" key="2">
    <source>
        <dbReference type="EMBL" id="KQL52423.1"/>
    </source>
</evidence>
<dbReference type="Gene3D" id="3.10.180.10">
    <property type="entry name" value="2,3-Dihydroxybiphenyl 1,2-Dioxygenase, domain 1"/>
    <property type="match status" value="1"/>
</dbReference>
<dbReference type="CDD" id="cd06587">
    <property type="entry name" value="VOC"/>
    <property type="match status" value="1"/>
</dbReference>
<evidence type="ECO:0000313" key="3">
    <source>
        <dbReference type="Proteomes" id="UP000051888"/>
    </source>
</evidence>
<keyword evidence="3" id="KW-1185">Reference proteome</keyword>
<dbReference type="InterPro" id="IPR004360">
    <property type="entry name" value="Glyas_Fos-R_dOase_dom"/>
</dbReference>
<dbReference type="SUPFAM" id="SSF54593">
    <property type="entry name" value="Glyoxalase/Bleomycin resistance protein/Dihydroxybiphenyl dioxygenase"/>
    <property type="match status" value="1"/>
</dbReference>
<reference evidence="2 3" key="1">
    <citation type="submission" date="2015-09" db="EMBL/GenBank/DDBJ databases">
        <title>Genome sequencing project for genomic taxonomy and phylogenomics of Bacillus-like bacteria.</title>
        <authorList>
            <person name="Liu B."/>
            <person name="Wang J."/>
            <person name="Zhu Y."/>
            <person name="Liu G."/>
            <person name="Chen Q."/>
            <person name="Chen Z."/>
            <person name="Lan J."/>
            <person name="Che J."/>
            <person name="Ge C."/>
            <person name="Shi H."/>
            <person name="Pan Z."/>
            <person name="Liu X."/>
        </authorList>
    </citation>
    <scope>NUCLEOTIDE SEQUENCE [LARGE SCALE GENOMIC DNA]</scope>
    <source>
        <strain evidence="2 3">LMG 18435</strain>
    </source>
</reference>
<dbReference type="Pfam" id="PF00903">
    <property type="entry name" value="Glyoxalase"/>
    <property type="match status" value="1"/>
</dbReference>
<protein>
    <recommendedName>
        <fullName evidence="1">VOC domain-containing protein</fullName>
    </recommendedName>
</protein>
<sequence>MISQDKEGKVLGIAYNVIPVADLEKSANWFVEHLDFNIRHKMEESLSLFIGNRPILHLIKSDHDSRAVFEVGGRKKWVTTFYTNDIESLHEKLQSKQLLVSKISYEGENGNFFTLEDMDGNLYDIWEHHDCELNF</sequence>
<organism evidence="2 3">
    <name type="scientific">Heyndrickxia shackletonii</name>
    <dbReference type="NCBI Taxonomy" id="157838"/>
    <lineage>
        <taxon>Bacteria</taxon>
        <taxon>Bacillati</taxon>
        <taxon>Bacillota</taxon>
        <taxon>Bacilli</taxon>
        <taxon>Bacillales</taxon>
        <taxon>Bacillaceae</taxon>
        <taxon>Heyndrickxia</taxon>
    </lineage>
</organism>
<name>A0A0Q3WV77_9BACI</name>
<comment type="caution">
    <text evidence="2">The sequence shown here is derived from an EMBL/GenBank/DDBJ whole genome shotgun (WGS) entry which is preliminary data.</text>
</comment>
<dbReference type="AlphaFoldDB" id="A0A0Q3WV77"/>
<feature type="domain" description="VOC" evidence="1">
    <location>
        <begin position="12"/>
        <end position="128"/>
    </location>
</feature>
<proteinExistence type="predicted"/>
<dbReference type="PATRIC" id="fig|157838.3.peg.431"/>
<dbReference type="PROSITE" id="PS51819">
    <property type="entry name" value="VOC"/>
    <property type="match status" value="1"/>
</dbReference>
<dbReference type="OrthoDB" id="291991at2"/>
<dbReference type="InterPro" id="IPR029068">
    <property type="entry name" value="Glyas_Bleomycin-R_OHBP_Dase"/>
</dbReference>
<evidence type="ECO:0000259" key="1">
    <source>
        <dbReference type="PROSITE" id="PS51819"/>
    </source>
</evidence>
<dbReference type="STRING" id="157838.AN964_01940"/>
<accession>A0A0Q3WV77</accession>
<dbReference type="Proteomes" id="UP000051888">
    <property type="component" value="Unassembled WGS sequence"/>
</dbReference>
<dbReference type="InterPro" id="IPR037523">
    <property type="entry name" value="VOC_core"/>
</dbReference>
<dbReference type="RefSeq" id="WP_055738105.1">
    <property type="nucleotide sequence ID" value="NZ_JAAIWL010000007.1"/>
</dbReference>
<gene>
    <name evidence="2" type="ORF">AN964_01940</name>
</gene>